<name>A0AAN9XPL9_PSOTE</name>
<evidence type="ECO:0000256" key="3">
    <source>
        <dbReference type="ARBA" id="ARBA00038471"/>
    </source>
</evidence>
<gene>
    <name evidence="5" type="ORF">VNO78_12175</name>
</gene>
<keyword evidence="1" id="KW-0732">Signal</keyword>
<evidence type="ECO:0000313" key="6">
    <source>
        <dbReference type="Proteomes" id="UP001386955"/>
    </source>
</evidence>
<dbReference type="SUPFAM" id="SSF101148">
    <property type="entry name" value="Plant invertase/pectin methylesterase inhibitor"/>
    <property type="match status" value="1"/>
</dbReference>
<dbReference type="FunFam" id="1.20.140.40:FF:000009">
    <property type="entry name" value="Invertase/pectin methylesterase inhibitor family protein"/>
    <property type="match status" value="1"/>
</dbReference>
<dbReference type="InterPro" id="IPR034087">
    <property type="entry name" value="C/VIF1"/>
</dbReference>
<evidence type="ECO:0000259" key="4">
    <source>
        <dbReference type="SMART" id="SM00856"/>
    </source>
</evidence>
<dbReference type="CDD" id="cd15796">
    <property type="entry name" value="CIF_like"/>
    <property type="match status" value="1"/>
</dbReference>
<dbReference type="InterPro" id="IPR052421">
    <property type="entry name" value="PCW_Enzyme_Inhibitor"/>
</dbReference>
<dbReference type="Gene3D" id="1.20.140.40">
    <property type="entry name" value="Invertase/pectin methylesterase inhibitor family protein"/>
    <property type="match status" value="1"/>
</dbReference>
<keyword evidence="2" id="KW-1015">Disulfide bond</keyword>
<reference evidence="5 6" key="1">
    <citation type="submission" date="2024-01" db="EMBL/GenBank/DDBJ databases">
        <title>The genomes of 5 underutilized Papilionoideae crops provide insights into root nodulation and disease resistanc.</title>
        <authorList>
            <person name="Jiang F."/>
        </authorList>
    </citation>
    <scope>NUCLEOTIDE SEQUENCE [LARGE SCALE GENOMIC DNA]</scope>
    <source>
        <strain evidence="5">DUOXIRENSHENG_FW03</strain>
        <tissue evidence="5">Leaves</tissue>
    </source>
</reference>
<evidence type="ECO:0000256" key="1">
    <source>
        <dbReference type="ARBA" id="ARBA00022729"/>
    </source>
</evidence>
<sequence length="144" mass="15311">MKLIYQTCKNTPIPDLCLQLLKADPRSPSADITGLALIIVDVIKARANDALVKINQLLKGGGDKKALDNCAANYKIGILEADIPMAVKALTLGDPKFAENAASDSAVEAIDCEKGFNGKSPLTRVNNGIRDVANVARAIIRNLL</sequence>
<keyword evidence="6" id="KW-1185">Reference proteome</keyword>
<dbReference type="InterPro" id="IPR006501">
    <property type="entry name" value="Pectinesterase_inhib_dom"/>
</dbReference>
<feature type="domain" description="Pectinesterase inhibitor" evidence="4">
    <location>
        <begin position="1"/>
        <end position="139"/>
    </location>
</feature>
<dbReference type="EMBL" id="JAYMYS010000003">
    <property type="protein sequence ID" value="KAK7400867.1"/>
    <property type="molecule type" value="Genomic_DNA"/>
</dbReference>
<dbReference type="InterPro" id="IPR035513">
    <property type="entry name" value="Invertase/methylesterase_inhib"/>
</dbReference>
<accession>A0AAN9XPL9</accession>
<comment type="caution">
    <text evidence="5">The sequence shown here is derived from an EMBL/GenBank/DDBJ whole genome shotgun (WGS) entry which is preliminary data.</text>
</comment>
<comment type="similarity">
    <text evidence="3">Belongs to the PMEI family.</text>
</comment>
<dbReference type="Pfam" id="PF04043">
    <property type="entry name" value="PMEI"/>
    <property type="match status" value="1"/>
</dbReference>
<dbReference type="AlphaFoldDB" id="A0AAN9XPL9"/>
<dbReference type="Proteomes" id="UP001386955">
    <property type="component" value="Unassembled WGS sequence"/>
</dbReference>
<dbReference type="NCBIfam" id="TIGR01614">
    <property type="entry name" value="PME_inhib"/>
    <property type="match status" value="1"/>
</dbReference>
<dbReference type="PANTHER" id="PTHR36710:SF13">
    <property type="entry name" value="PUTATIVE-RELATED"/>
    <property type="match status" value="1"/>
</dbReference>
<protein>
    <recommendedName>
        <fullName evidence="4">Pectinesterase inhibitor domain-containing protein</fullName>
    </recommendedName>
</protein>
<proteinExistence type="inferred from homology"/>
<dbReference type="PANTHER" id="PTHR36710">
    <property type="entry name" value="PECTINESTERASE INHIBITOR-LIKE"/>
    <property type="match status" value="1"/>
</dbReference>
<evidence type="ECO:0000256" key="2">
    <source>
        <dbReference type="ARBA" id="ARBA00023157"/>
    </source>
</evidence>
<evidence type="ECO:0000313" key="5">
    <source>
        <dbReference type="EMBL" id="KAK7400867.1"/>
    </source>
</evidence>
<dbReference type="SMART" id="SM00856">
    <property type="entry name" value="PMEI"/>
    <property type="match status" value="1"/>
</dbReference>
<dbReference type="GO" id="GO:0004857">
    <property type="term" value="F:enzyme inhibitor activity"/>
    <property type="evidence" value="ECO:0007669"/>
    <property type="project" value="InterPro"/>
</dbReference>
<organism evidence="5 6">
    <name type="scientific">Psophocarpus tetragonolobus</name>
    <name type="common">Winged bean</name>
    <name type="synonym">Dolichos tetragonolobus</name>
    <dbReference type="NCBI Taxonomy" id="3891"/>
    <lineage>
        <taxon>Eukaryota</taxon>
        <taxon>Viridiplantae</taxon>
        <taxon>Streptophyta</taxon>
        <taxon>Embryophyta</taxon>
        <taxon>Tracheophyta</taxon>
        <taxon>Spermatophyta</taxon>
        <taxon>Magnoliopsida</taxon>
        <taxon>eudicotyledons</taxon>
        <taxon>Gunneridae</taxon>
        <taxon>Pentapetalae</taxon>
        <taxon>rosids</taxon>
        <taxon>fabids</taxon>
        <taxon>Fabales</taxon>
        <taxon>Fabaceae</taxon>
        <taxon>Papilionoideae</taxon>
        <taxon>50 kb inversion clade</taxon>
        <taxon>NPAAA clade</taxon>
        <taxon>indigoferoid/millettioid clade</taxon>
        <taxon>Phaseoleae</taxon>
        <taxon>Psophocarpus</taxon>
    </lineage>
</organism>